<evidence type="ECO:0000313" key="2">
    <source>
        <dbReference type="Proteomes" id="UP000183653"/>
    </source>
</evidence>
<name>A0A8B3Y0H6_9PSED</name>
<keyword evidence="2" id="KW-1185">Reference proteome</keyword>
<accession>A0A8B3Y0H6</accession>
<evidence type="ECO:0008006" key="3">
    <source>
        <dbReference type="Google" id="ProtNLM"/>
    </source>
</evidence>
<organism evidence="1 2">
    <name type="scientific">Pseudomonas orientalis</name>
    <dbReference type="NCBI Taxonomy" id="76758"/>
    <lineage>
        <taxon>Bacteria</taxon>
        <taxon>Pseudomonadati</taxon>
        <taxon>Pseudomonadota</taxon>
        <taxon>Gammaproteobacteria</taxon>
        <taxon>Pseudomonadales</taxon>
        <taxon>Pseudomonadaceae</taxon>
        <taxon>Pseudomonas</taxon>
    </lineage>
</organism>
<gene>
    <name evidence="1" type="ORF">SAMN04490197_3713</name>
</gene>
<evidence type="ECO:0000313" key="1">
    <source>
        <dbReference type="EMBL" id="SDU19549.1"/>
    </source>
</evidence>
<dbReference type="AlphaFoldDB" id="A0A8B3Y0H6"/>
<reference evidence="1 2" key="1">
    <citation type="submission" date="2016-10" db="EMBL/GenBank/DDBJ databases">
        <authorList>
            <person name="Varghese N."/>
            <person name="Submissions S."/>
        </authorList>
    </citation>
    <scope>NUCLEOTIDE SEQUENCE [LARGE SCALE GENOMIC DNA]</scope>
    <source>
        <strain evidence="1 2">BS2775</strain>
    </source>
</reference>
<protein>
    <recommendedName>
        <fullName evidence="3">PD-(D/E)XK nuclease superfamily protein</fullName>
    </recommendedName>
</protein>
<proteinExistence type="predicted"/>
<dbReference type="Proteomes" id="UP000183653">
    <property type="component" value="Chromosome I"/>
</dbReference>
<dbReference type="EMBL" id="LT629782">
    <property type="protein sequence ID" value="SDU19549.1"/>
    <property type="molecule type" value="Genomic_DNA"/>
</dbReference>
<sequence>MGFLSQLYRYRQREQRSPLEDYLTEALAEWLRHATLAEELAAIVDKVFQFDRVARAPANDLLAVRWETQHVIGHGHESATNKRPDLVGRGPDIFIIIENKTRAPFTVHLDDDGVAYTDQLTLYQRYLDKRRETIKGIVLLTYATLPPKHWMGSVCYWKEVARYLSQTHRPKGGSALAFMASNLLALIKDQNMSGTRIDLADIVALPAFDRLQEGMRKLGAVGLKSLSESLKSAGDAVPAELQFRKPTGPLSPPAFFGGSLTPAARATTDSNLVLLCGVIARPAYELMPAHTGLPDLIVGIGIWKYAGCLEPEQQALLEEFVRSLSDQLGSPNWHLTVHERDSYGPVIEVSSRLSLMDVHYLAKGGDWDDIASDFFHQRCEAMLTILASVTGDGMATMEKALHAITGEDI</sequence>